<evidence type="ECO:0000313" key="2">
    <source>
        <dbReference type="EMBL" id="KAJ7383268.1"/>
    </source>
</evidence>
<dbReference type="EMBL" id="MU825902">
    <property type="protein sequence ID" value="KAJ7383268.1"/>
    <property type="molecule type" value="Genomic_DNA"/>
</dbReference>
<proteinExistence type="predicted"/>
<accession>A0A9W9ZK91</accession>
<feature type="compositionally biased region" description="Acidic residues" evidence="1">
    <location>
        <begin position="107"/>
        <end position="117"/>
    </location>
</feature>
<protein>
    <submittedName>
        <fullName evidence="2">Uncharacterized protein</fullName>
    </submittedName>
</protein>
<feature type="compositionally biased region" description="Basic residues" evidence="1">
    <location>
        <begin position="87"/>
        <end position="101"/>
    </location>
</feature>
<name>A0A9W9ZK91_9CNID</name>
<evidence type="ECO:0000256" key="1">
    <source>
        <dbReference type="SAM" id="MobiDB-lite"/>
    </source>
</evidence>
<sequence>MATPSSRPRRHTETQTPYTRRTNEHFCSIILLPLWRLLHPTHAYYHNSSSRKHIPRGGNRVPVIPTGVVTSVPVVHPGVVTETPTVHHIHHLPRGKSRSRRDHGVSDSEDSESDEEYPAQRSWRAIDSISHWTWPTKPPKECSTSPREC</sequence>
<comment type="caution">
    <text evidence="2">The sequence shown here is derived from an EMBL/GenBank/DDBJ whole genome shotgun (WGS) entry which is preliminary data.</text>
</comment>
<feature type="region of interest" description="Disordered" evidence="1">
    <location>
        <begin position="85"/>
        <end position="122"/>
    </location>
</feature>
<evidence type="ECO:0000313" key="3">
    <source>
        <dbReference type="Proteomes" id="UP001163046"/>
    </source>
</evidence>
<reference evidence="2" key="1">
    <citation type="submission" date="2023-01" db="EMBL/GenBank/DDBJ databases">
        <title>Genome assembly of the deep-sea coral Lophelia pertusa.</title>
        <authorList>
            <person name="Herrera S."/>
            <person name="Cordes E."/>
        </authorList>
    </citation>
    <scope>NUCLEOTIDE SEQUENCE</scope>
    <source>
        <strain evidence="2">USNM1676648</strain>
        <tissue evidence="2">Polyp</tissue>
    </source>
</reference>
<keyword evidence="3" id="KW-1185">Reference proteome</keyword>
<gene>
    <name evidence="2" type="ORF">OS493_029233</name>
</gene>
<dbReference type="Proteomes" id="UP001163046">
    <property type="component" value="Unassembled WGS sequence"/>
</dbReference>
<dbReference type="AlphaFoldDB" id="A0A9W9ZK91"/>
<organism evidence="2 3">
    <name type="scientific">Desmophyllum pertusum</name>
    <dbReference type="NCBI Taxonomy" id="174260"/>
    <lineage>
        <taxon>Eukaryota</taxon>
        <taxon>Metazoa</taxon>
        <taxon>Cnidaria</taxon>
        <taxon>Anthozoa</taxon>
        <taxon>Hexacorallia</taxon>
        <taxon>Scleractinia</taxon>
        <taxon>Caryophylliina</taxon>
        <taxon>Caryophylliidae</taxon>
        <taxon>Desmophyllum</taxon>
    </lineage>
</organism>